<evidence type="ECO:0000256" key="7">
    <source>
        <dbReference type="SAM" id="Phobius"/>
    </source>
</evidence>
<reference evidence="8 9" key="1">
    <citation type="submission" date="2014-07" db="EMBL/GenBank/DDBJ databases">
        <title>Genome Sequence of Rhodococcus opacus Strain R7, a Biodegrader of Mono- and Polycyclic Aromatic Hydrocarbons.</title>
        <authorList>
            <person name="Di Gennaro P."/>
            <person name="Zampolli J."/>
            <person name="Presti I."/>
            <person name="Cappelletti M."/>
            <person name="D'Ursi P."/>
            <person name="Orro A."/>
            <person name="Mezzelani A."/>
            <person name="Milanesi L."/>
        </authorList>
    </citation>
    <scope>NUCLEOTIDE SEQUENCE [LARGE SCALE GENOMIC DNA]</scope>
    <source>
        <strain evidence="8 9">R7</strain>
    </source>
</reference>
<evidence type="ECO:0000256" key="4">
    <source>
        <dbReference type="ARBA" id="ARBA00022692"/>
    </source>
</evidence>
<dbReference type="eggNOG" id="COG0477">
    <property type="taxonomic scope" value="Bacteria"/>
</dbReference>
<dbReference type="AlphaFoldDB" id="A0A076EQ34"/>
<dbReference type="Gene3D" id="1.20.1250.20">
    <property type="entry name" value="MFS general substrate transporter like domains"/>
    <property type="match status" value="1"/>
</dbReference>
<dbReference type="PANTHER" id="PTHR23517:SF2">
    <property type="entry name" value="MULTIDRUG RESISTANCE PROTEIN MDTH"/>
    <property type="match status" value="1"/>
</dbReference>
<gene>
    <name evidence="8" type="ORF">EP51_27485</name>
</gene>
<evidence type="ECO:0000256" key="1">
    <source>
        <dbReference type="ARBA" id="ARBA00004651"/>
    </source>
</evidence>
<dbReference type="InterPro" id="IPR050171">
    <property type="entry name" value="MFS_Transporters"/>
</dbReference>
<sequence>MNTRLRRLGDALLPDSPAGRTLAVGAGIDSLGTGMFFASFALYFIGVVGLSANQIALATTIAGALALLAPVPLGRLADRVGPGRFYVALLLVRGIGYGCFALVPDFTAYLVLTVLLTAADRASSPIQQAVVTAVIGGRDRTRTMATIRAIRNVGLTAGFLLAGVVFVTGTPAAFTALFLGNGISFVVIAFAVRLVLRRTGTVVQRTPRPDGPEQTETGVRSPFRDRWFMVFTVGNGVLSLYDTVLIVLLPIWVIEYTSVPLAWVPVLMAVNTVLTVVLQVYVARFAEGAAAAVRLLTWTGGLMAFCCGALAVGQMAATTVAIAAVVVAVVALSIAENIHSVAAWELSAELSPQPAVARYLGAFSLGMTGQKVLGPTILVVVLLPAGVLAWPVLAGTFGAAALVSRTAAHRSLGERARTKELPAVDLPALSPFSTLEVKK</sequence>
<dbReference type="GO" id="GO:0022857">
    <property type="term" value="F:transmembrane transporter activity"/>
    <property type="evidence" value="ECO:0007669"/>
    <property type="project" value="InterPro"/>
</dbReference>
<keyword evidence="5 7" id="KW-1133">Transmembrane helix</keyword>
<dbReference type="GO" id="GO:0005886">
    <property type="term" value="C:plasma membrane"/>
    <property type="evidence" value="ECO:0007669"/>
    <property type="project" value="UniProtKB-SubCell"/>
</dbReference>
<feature type="transmembrane region" description="Helical" evidence="7">
    <location>
        <begin position="260"/>
        <end position="283"/>
    </location>
</feature>
<feature type="transmembrane region" description="Helical" evidence="7">
    <location>
        <begin position="173"/>
        <end position="196"/>
    </location>
</feature>
<proteinExistence type="predicted"/>
<protein>
    <submittedName>
        <fullName evidence="8">MFS transporter</fullName>
    </submittedName>
</protein>
<evidence type="ECO:0000256" key="6">
    <source>
        <dbReference type="ARBA" id="ARBA00023136"/>
    </source>
</evidence>
<feature type="transmembrane region" description="Helical" evidence="7">
    <location>
        <begin position="51"/>
        <end position="73"/>
    </location>
</feature>
<evidence type="ECO:0000256" key="2">
    <source>
        <dbReference type="ARBA" id="ARBA00022448"/>
    </source>
</evidence>
<feature type="transmembrane region" description="Helical" evidence="7">
    <location>
        <begin position="149"/>
        <end position="167"/>
    </location>
</feature>
<organism evidence="8 9">
    <name type="scientific">Rhodococcus opacus</name>
    <name type="common">Nocardia opaca</name>
    <dbReference type="NCBI Taxonomy" id="37919"/>
    <lineage>
        <taxon>Bacteria</taxon>
        <taxon>Bacillati</taxon>
        <taxon>Actinomycetota</taxon>
        <taxon>Actinomycetes</taxon>
        <taxon>Mycobacteriales</taxon>
        <taxon>Nocardiaceae</taxon>
        <taxon>Rhodococcus</taxon>
    </lineage>
</organism>
<dbReference type="RefSeq" id="WP_128641005.1">
    <property type="nucleotide sequence ID" value="NZ_CP008947.1"/>
</dbReference>
<evidence type="ECO:0000313" key="9">
    <source>
        <dbReference type="Proteomes" id="UP000028488"/>
    </source>
</evidence>
<keyword evidence="2" id="KW-0813">Transport</keyword>
<evidence type="ECO:0000313" key="8">
    <source>
        <dbReference type="EMBL" id="AII08160.1"/>
    </source>
</evidence>
<dbReference type="InterPro" id="IPR036259">
    <property type="entry name" value="MFS_trans_sf"/>
</dbReference>
<dbReference type="Pfam" id="PF07690">
    <property type="entry name" value="MFS_1"/>
    <property type="match status" value="1"/>
</dbReference>
<feature type="transmembrane region" description="Helical" evidence="7">
    <location>
        <begin position="227"/>
        <end position="254"/>
    </location>
</feature>
<dbReference type="Proteomes" id="UP000028488">
    <property type="component" value="Chromosome"/>
</dbReference>
<feature type="transmembrane region" description="Helical" evidence="7">
    <location>
        <begin position="21"/>
        <end position="45"/>
    </location>
</feature>
<dbReference type="PANTHER" id="PTHR23517">
    <property type="entry name" value="RESISTANCE PROTEIN MDTM, PUTATIVE-RELATED-RELATED"/>
    <property type="match status" value="1"/>
</dbReference>
<keyword evidence="4 7" id="KW-0812">Transmembrane</keyword>
<comment type="subcellular location">
    <subcellularLocation>
        <location evidence="1">Cell membrane</location>
        <topology evidence="1">Multi-pass membrane protein</topology>
    </subcellularLocation>
</comment>
<evidence type="ECO:0000256" key="5">
    <source>
        <dbReference type="ARBA" id="ARBA00022989"/>
    </source>
</evidence>
<accession>A0A076EQ34</accession>
<evidence type="ECO:0000256" key="3">
    <source>
        <dbReference type="ARBA" id="ARBA00022475"/>
    </source>
</evidence>
<keyword evidence="6 7" id="KW-0472">Membrane</keyword>
<feature type="transmembrane region" description="Helical" evidence="7">
    <location>
        <begin position="319"/>
        <end position="338"/>
    </location>
</feature>
<name>A0A076EQ34_RHOOP</name>
<dbReference type="EMBL" id="CP008947">
    <property type="protein sequence ID" value="AII08160.1"/>
    <property type="molecule type" value="Genomic_DNA"/>
</dbReference>
<dbReference type="SUPFAM" id="SSF103473">
    <property type="entry name" value="MFS general substrate transporter"/>
    <property type="match status" value="1"/>
</dbReference>
<keyword evidence="3" id="KW-1003">Cell membrane</keyword>
<feature type="transmembrane region" description="Helical" evidence="7">
    <location>
        <begin position="295"/>
        <end position="313"/>
    </location>
</feature>
<dbReference type="InterPro" id="IPR011701">
    <property type="entry name" value="MFS"/>
</dbReference>